<evidence type="ECO:0000313" key="3">
    <source>
        <dbReference type="Proteomes" id="UP000230233"/>
    </source>
</evidence>
<dbReference type="Gene3D" id="2.40.50.140">
    <property type="entry name" value="Nucleic acid-binding proteins"/>
    <property type="match status" value="1"/>
</dbReference>
<gene>
    <name evidence="2" type="primary">Cnig_chr_X.g26533</name>
    <name evidence="2" type="ORF">B9Z55_026533</name>
</gene>
<feature type="region of interest" description="Disordered" evidence="1">
    <location>
        <begin position="246"/>
        <end position="324"/>
    </location>
</feature>
<feature type="compositionally biased region" description="Acidic residues" evidence="1">
    <location>
        <begin position="253"/>
        <end position="267"/>
    </location>
</feature>
<reference evidence="3" key="1">
    <citation type="submission" date="2017-10" db="EMBL/GenBank/DDBJ databases">
        <title>Rapid genome shrinkage in a self-fertile nematode reveals novel sperm competition proteins.</title>
        <authorList>
            <person name="Yin D."/>
            <person name="Schwarz E.M."/>
            <person name="Thomas C.G."/>
            <person name="Felde R.L."/>
            <person name="Korf I.F."/>
            <person name="Cutter A.D."/>
            <person name="Schartner C.M."/>
            <person name="Ralston E.J."/>
            <person name="Meyer B.J."/>
            <person name="Haag E.S."/>
        </authorList>
    </citation>
    <scope>NUCLEOTIDE SEQUENCE [LARGE SCALE GENOMIC DNA]</scope>
    <source>
        <strain evidence="3">JU1422</strain>
    </source>
</reference>
<comment type="caution">
    <text evidence="2">The sequence shown here is derived from an EMBL/GenBank/DDBJ whole genome shotgun (WGS) entry which is preliminary data.</text>
</comment>
<protein>
    <submittedName>
        <fullName evidence="2">Uncharacterized protein</fullName>
    </submittedName>
</protein>
<dbReference type="EMBL" id="PDUG01000006">
    <property type="protein sequence ID" value="PIC21842.1"/>
    <property type="molecule type" value="Genomic_DNA"/>
</dbReference>
<keyword evidence="3" id="KW-1185">Reference proteome</keyword>
<feature type="compositionally biased region" description="Acidic residues" evidence="1">
    <location>
        <begin position="280"/>
        <end position="313"/>
    </location>
</feature>
<dbReference type="InterPro" id="IPR012340">
    <property type="entry name" value="NA-bd_OB-fold"/>
</dbReference>
<sequence>MLKRLWLFCAYCSSNSSIWIQARQRLAVNDFPFSRVASRILISPVIFQTSKKMANQTLAFCPDHVVPVGIEDVVGTKTETITFGKILVNRVKVTGIVDGIQLQETGATFLISNLAKTQHIVVIKTYTEAFPRSRCAEFIIPDFVEVFGKIRIIRGNEYINAFHLNVLSKDGAEVNEITVRNSRAFYSQNKPAMPDNTPSVVATSLGLGRKVGDLSRFPIDMLERSPDWANNAECGLPSEIEELARTPNGQVDDSSDCSDEEDSDSEEGGAATSDGRNHDEDYEDEEDEEYEDEEDEEYEDEEEEDHMEEEEKDEPSYDQPPHFD</sequence>
<proteinExistence type="predicted"/>
<organism evidence="2 3">
    <name type="scientific">Caenorhabditis nigoni</name>
    <dbReference type="NCBI Taxonomy" id="1611254"/>
    <lineage>
        <taxon>Eukaryota</taxon>
        <taxon>Metazoa</taxon>
        <taxon>Ecdysozoa</taxon>
        <taxon>Nematoda</taxon>
        <taxon>Chromadorea</taxon>
        <taxon>Rhabditida</taxon>
        <taxon>Rhabditina</taxon>
        <taxon>Rhabditomorpha</taxon>
        <taxon>Rhabditoidea</taxon>
        <taxon>Rhabditidae</taxon>
        <taxon>Peloderinae</taxon>
        <taxon>Caenorhabditis</taxon>
    </lineage>
</organism>
<evidence type="ECO:0000313" key="2">
    <source>
        <dbReference type="EMBL" id="PIC21842.1"/>
    </source>
</evidence>
<dbReference type="AlphaFoldDB" id="A0A2G5T3P5"/>
<accession>A0A2G5T3P5</accession>
<dbReference type="Proteomes" id="UP000230233">
    <property type="component" value="Chromosome X"/>
</dbReference>
<name>A0A2G5T3P5_9PELO</name>
<dbReference type="SUPFAM" id="SSF50249">
    <property type="entry name" value="Nucleic acid-binding proteins"/>
    <property type="match status" value="1"/>
</dbReference>
<evidence type="ECO:0000256" key="1">
    <source>
        <dbReference type="SAM" id="MobiDB-lite"/>
    </source>
</evidence>